<feature type="active site" evidence="4">
    <location>
        <position position="169"/>
    </location>
</feature>
<dbReference type="RefSeq" id="WP_163289463.1">
    <property type="nucleotide sequence ID" value="NZ_JAAGWY010000002.1"/>
</dbReference>
<evidence type="ECO:0000256" key="3">
    <source>
        <dbReference type="ARBA" id="ARBA00023027"/>
    </source>
</evidence>
<proteinExistence type="inferred from homology"/>
<dbReference type="Pfam" id="PF14833">
    <property type="entry name" value="NAD_binding_11"/>
    <property type="match status" value="1"/>
</dbReference>
<keyword evidence="8" id="KW-1185">Reference proteome</keyword>
<evidence type="ECO:0000256" key="2">
    <source>
        <dbReference type="ARBA" id="ARBA00023002"/>
    </source>
</evidence>
<dbReference type="PANTHER" id="PTHR43580:SF2">
    <property type="entry name" value="CYTOKINE-LIKE NUCLEAR FACTOR N-PAC"/>
    <property type="match status" value="1"/>
</dbReference>
<dbReference type="SUPFAM" id="SSF51735">
    <property type="entry name" value="NAD(P)-binding Rossmann-fold domains"/>
    <property type="match status" value="1"/>
</dbReference>
<feature type="domain" description="6-phosphogluconate dehydrogenase NADP-binding" evidence="5">
    <location>
        <begin position="2"/>
        <end position="151"/>
    </location>
</feature>
<dbReference type="InterPro" id="IPR013328">
    <property type="entry name" value="6PGD_dom2"/>
</dbReference>
<keyword evidence="2" id="KW-0560">Oxidoreductase</keyword>
<dbReference type="InterPro" id="IPR015815">
    <property type="entry name" value="HIBADH-related"/>
</dbReference>
<dbReference type="Proteomes" id="UP000474967">
    <property type="component" value="Unassembled WGS sequence"/>
</dbReference>
<comment type="caution">
    <text evidence="7">The sequence shown here is derived from an EMBL/GenBank/DDBJ whole genome shotgun (WGS) entry which is preliminary data.</text>
</comment>
<dbReference type="GO" id="GO:0050661">
    <property type="term" value="F:NADP binding"/>
    <property type="evidence" value="ECO:0007669"/>
    <property type="project" value="InterPro"/>
</dbReference>
<name>A0A6L9XYA6_9MICO</name>
<dbReference type="PANTHER" id="PTHR43580">
    <property type="entry name" value="OXIDOREDUCTASE GLYR1-RELATED"/>
    <property type="match status" value="1"/>
</dbReference>
<evidence type="ECO:0000256" key="4">
    <source>
        <dbReference type="PIRSR" id="PIRSR000103-1"/>
    </source>
</evidence>
<dbReference type="InterPro" id="IPR051265">
    <property type="entry name" value="HIBADH-related_NP60_sf"/>
</dbReference>
<keyword evidence="3" id="KW-0520">NAD</keyword>
<dbReference type="AlphaFoldDB" id="A0A6L9XYA6"/>
<organism evidence="7 8">
    <name type="scientific">Leifsonia tongyongensis</name>
    <dbReference type="NCBI Taxonomy" id="1268043"/>
    <lineage>
        <taxon>Bacteria</taxon>
        <taxon>Bacillati</taxon>
        <taxon>Actinomycetota</taxon>
        <taxon>Actinomycetes</taxon>
        <taxon>Micrococcales</taxon>
        <taxon>Microbacteriaceae</taxon>
        <taxon>Leifsonia</taxon>
    </lineage>
</organism>
<dbReference type="InterPro" id="IPR006115">
    <property type="entry name" value="6PGDH_NADP-bd"/>
</dbReference>
<evidence type="ECO:0000259" key="6">
    <source>
        <dbReference type="Pfam" id="PF14833"/>
    </source>
</evidence>
<dbReference type="InterPro" id="IPR008927">
    <property type="entry name" value="6-PGluconate_DH-like_C_sf"/>
</dbReference>
<accession>A0A6L9XYA6</accession>
<evidence type="ECO:0000256" key="1">
    <source>
        <dbReference type="ARBA" id="ARBA00009080"/>
    </source>
</evidence>
<dbReference type="PIRSF" id="PIRSF000103">
    <property type="entry name" value="HIBADH"/>
    <property type="match status" value="1"/>
</dbReference>
<evidence type="ECO:0000313" key="8">
    <source>
        <dbReference type="Proteomes" id="UP000474967"/>
    </source>
</evidence>
<comment type="similarity">
    <text evidence="1">Belongs to the HIBADH-related family.</text>
</comment>
<reference evidence="7 8" key="1">
    <citation type="journal article" date="2014" name="J. Microbiol.">
        <title>Diaminobutyricibacter tongyongensis gen. nov., sp. nov. and Homoserinibacter gongjuensis gen. nov., sp. nov. belong to the family Microbacteriaceae.</title>
        <authorList>
            <person name="Kim S.J."/>
            <person name="Ahn J.H."/>
            <person name="Weon H.Y."/>
            <person name="Hamada M."/>
            <person name="Suzuki K."/>
            <person name="Kwon S.W."/>
        </authorList>
    </citation>
    <scope>NUCLEOTIDE SEQUENCE [LARGE SCALE GENOMIC DNA]</scope>
    <source>
        <strain evidence="7 8">NBRC 108724</strain>
    </source>
</reference>
<evidence type="ECO:0000259" key="5">
    <source>
        <dbReference type="Pfam" id="PF03446"/>
    </source>
</evidence>
<dbReference type="Gene3D" id="3.40.50.720">
    <property type="entry name" value="NAD(P)-binding Rossmann-like Domain"/>
    <property type="match status" value="1"/>
</dbReference>
<dbReference type="Pfam" id="PF03446">
    <property type="entry name" value="NAD_binding_2"/>
    <property type="match status" value="1"/>
</dbReference>
<sequence>MKISFIGLGRMGRELVVHLIDAGHEVTVWNRSAPAAEDAGARGATVAGSAAEAVAGAEVVVSALFGPEAVREVILDAGLPFAPSALWIDVTTVAPADAASFAAWAADAEVRYVHSPVIGSLAPARAGRLAVLVGGAPDAAKEAAGIVAVWADPDKLRIVDTAPKAATGKLIANLALAVSMEGVVEALRLGHSNDLSTDDVLSALSLTTLAPLAASKGDIIRDRSFDDTQFSIDLLLKDTRLMIASSRVPLPAVSTVHEALEDASRDGRGEKDIAALAEPDA</sequence>
<protein>
    <submittedName>
        <fullName evidence="7">NAD(P)-dependent oxidoreductase</fullName>
    </submittedName>
</protein>
<evidence type="ECO:0000313" key="7">
    <source>
        <dbReference type="EMBL" id="NEN06004.1"/>
    </source>
</evidence>
<dbReference type="SUPFAM" id="SSF48179">
    <property type="entry name" value="6-phosphogluconate dehydrogenase C-terminal domain-like"/>
    <property type="match status" value="1"/>
</dbReference>
<feature type="domain" description="3-hydroxyisobutyrate dehydrogenase-like NAD-binding" evidence="6">
    <location>
        <begin position="166"/>
        <end position="278"/>
    </location>
</feature>
<gene>
    <name evidence="7" type="ORF">G3T36_08965</name>
</gene>
<dbReference type="GO" id="GO:0051287">
    <property type="term" value="F:NAD binding"/>
    <property type="evidence" value="ECO:0007669"/>
    <property type="project" value="InterPro"/>
</dbReference>
<dbReference type="EMBL" id="JAAGWY010000002">
    <property type="protein sequence ID" value="NEN06004.1"/>
    <property type="molecule type" value="Genomic_DNA"/>
</dbReference>
<dbReference type="InterPro" id="IPR036291">
    <property type="entry name" value="NAD(P)-bd_dom_sf"/>
</dbReference>
<dbReference type="Gene3D" id="1.10.1040.10">
    <property type="entry name" value="N-(1-d-carboxylethyl)-l-norvaline Dehydrogenase, domain 2"/>
    <property type="match status" value="1"/>
</dbReference>
<dbReference type="GO" id="GO:0016491">
    <property type="term" value="F:oxidoreductase activity"/>
    <property type="evidence" value="ECO:0007669"/>
    <property type="project" value="UniProtKB-KW"/>
</dbReference>
<dbReference type="InterPro" id="IPR029154">
    <property type="entry name" value="HIBADH-like_NADP-bd"/>
</dbReference>